<comment type="caution">
    <text evidence="6">The sequence shown here is derived from an EMBL/GenBank/DDBJ whole genome shotgun (WGS) entry which is preliminary data.</text>
</comment>
<dbReference type="NCBIfam" id="TIGR03516">
    <property type="entry name" value="ppisom_GldI"/>
    <property type="match status" value="1"/>
</dbReference>
<proteinExistence type="inferred from homology"/>
<keyword evidence="3 4" id="KW-0413">Isomerase</keyword>
<sequence length="181" mass="20753">MKTKILLLFSFICILACKSPEPRKPVVKNSGSFIRESVNRNKKLIEKEENQILSIIEKDTAQTYHASSNGFWYTYHKKNNQDTLQAHFGDEVIFEYNISTLDGTPIYTTKEIGTRSYVIDKENVFNGLRQGLKLMKEGETATFLFPSYNAFGYYGDNNRIGTNVPIKTTITLKDIKPQHIN</sequence>
<evidence type="ECO:0000256" key="4">
    <source>
        <dbReference type="RuleBase" id="RU003915"/>
    </source>
</evidence>
<evidence type="ECO:0000256" key="1">
    <source>
        <dbReference type="ARBA" id="ARBA00000971"/>
    </source>
</evidence>
<dbReference type="InterPro" id="IPR001179">
    <property type="entry name" value="PPIase_FKBP_dom"/>
</dbReference>
<dbReference type="Gene3D" id="3.10.50.40">
    <property type="match status" value="1"/>
</dbReference>
<dbReference type="SUPFAM" id="SSF54534">
    <property type="entry name" value="FKBP-like"/>
    <property type="match status" value="1"/>
</dbReference>
<dbReference type="PROSITE" id="PS50059">
    <property type="entry name" value="FKBP_PPIASE"/>
    <property type="match status" value="1"/>
</dbReference>
<evidence type="ECO:0000259" key="5">
    <source>
        <dbReference type="PROSITE" id="PS50059"/>
    </source>
</evidence>
<dbReference type="RefSeq" id="WP_183477511.1">
    <property type="nucleotide sequence ID" value="NZ_JACIFO010000005.1"/>
</dbReference>
<keyword evidence="2 3" id="KW-0697">Rotamase</keyword>
<reference evidence="6 7" key="1">
    <citation type="submission" date="2020-08" db="EMBL/GenBank/DDBJ databases">
        <title>Genomic Encyclopedia of Type Strains, Phase IV (KMG-IV): sequencing the most valuable type-strain genomes for metagenomic binning, comparative biology and taxonomic classification.</title>
        <authorList>
            <person name="Goeker M."/>
        </authorList>
    </citation>
    <scope>NUCLEOTIDE SEQUENCE [LARGE SCALE GENOMIC DNA]</scope>
    <source>
        <strain evidence="6 7">DSM 29568</strain>
    </source>
</reference>
<comment type="similarity">
    <text evidence="4">Belongs to the FKBP-type PPIase family.</text>
</comment>
<organism evidence="6 7">
    <name type="scientific">Mesonia hippocampi</name>
    <dbReference type="NCBI Taxonomy" id="1628250"/>
    <lineage>
        <taxon>Bacteria</taxon>
        <taxon>Pseudomonadati</taxon>
        <taxon>Bacteroidota</taxon>
        <taxon>Flavobacteriia</taxon>
        <taxon>Flavobacteriales</taxon>
        <taxon>Flavobacteriaceae</taxon>
        <taxon>Mesonia</taxon>
    </lineage>
</organism>
<evidence type="ECO:0000256" key="3">
    <source>
        <dbReference type="PROSITE-ProRule" id="PRU00277"/>
    </source>
</evidence>
<name>A0A840EPZ4_9FLAO</name>
<comment type="catalytic activity">
    <reaction evidence="1 3 4">
        <text>[protein]-peptidylproline (omega=180) = [protein]-peptidylproline (omega=0)</text>
        <dbReference type="Rhea" id="RHEA:16237"/>
        <dbReference type="Rhea" id="RHEA-COMP:10747"/>
        <dbReference type="Rhea" id="RHEA-COMP:10748"/>
        <dbReference type="ChEBI" id="CHEBI:83833"/>
        <dbReference type="ChEBI" id="CHEBI:83834"/>
        <dbReference type="EC" id="5.2.1.8"/>
    </reaction>
</comment>
<accession>A0A840EPZ4</accession>
<feature type="domain" description="PPIase FKBP-type" evidence="5">
    <location>
        <begin position="89"/>
        <end position="176"/>
    </location>
</feature>
<keyword evidence="7" id="KW-1185">Reference proteome</keyword>
<dbReference type="Proteomes" id="UP000553034">
    <property type="component" value="Unassembled WGS sequence"/>
</dbReference>
<dbReference type="AlphaFoldDB" id="A0A840EPZ4"/>
<dbReference type="GO" id="GO:0003755">
    <property type="term" value="F:peptidyl-prolyl cis-trans isomerase activity"/>
    <property type="evidence" value="ECO:0007669"/>
    <property type="project" value="UniProtKB-UniRule"/>
</dbReference>
<evidence type="ECO:0000313" key="7">
    <source>
        <dbReference type="Proteomes" id="UP000553034"/>
    </source>
</evidence>
<dbReference type="Pfam" id="PF00254">
    <property type="entry name" value="FKBP_C"/>
    <property type="match status" value="1"/>
</dbReference>
<protein>
    <recommendedName>
        <fullName evidence="4">Peptidyl-prolyl cis-trans isomerase</fullName>
        <ecNumber evidence="4">5.2.1.8</ecNumber>
    </recommendedName>
</protein>
<gene>
    <name evidence="6" type="ORF">GGR32_001451</name>
</gene>
<dbReference type="InterPro" id="IPR046357">
    <property type="entry name" value="PPIase_dom_sf"/>
</dbReference>
<dbReference type="InterPro" id="IPR019869">
    <property type="entry name" value="Motility-assoc_PPIase_GldI"/>
</dbReference>
<dbReference type="EC" id="5.2.1.8" evidence="4"/>
<evidence type="ECO:0000256" key="2">
    <source>
        <dbReference type="ARBA" id="ARBA00023110"/>
    </source>
</evidence>
<evidence type="ECO:0000313" key="6">
    <source>
        <dbReference type="EMBL" id="MBB4119155.1"/>
    </source>
</evidence>
<dbReference type="EMBL" id="JACIFO010000005">
    <property type="protein sequence ID" value="MBB4119155.1"/>
    <property type="molecule type" value="Genomic_DNA"/>
</dbReference>